<dbReference type="PANTHER" id="PTHR32071:SF120">
    <property type="entry name" value="TRANSCRIPTIONAL REGULATOR-RELATED"/>
    <property type="match status" value="1"/>
</dbReference>
<evidence type="ECO:0000259" key="6">
    <source>
        <dbReference type="PROSITE" id="PS50045"/>
    </source>
</evidence>
<dbReference type="EMBL" id="JAUEDK010000011">
    <property type="protein sequence ID" value="MDN0074950.1"/>
    <property type="molecule type" value="Genomic_DNA"/>
</dbReference>
<evidence type="ECO:0000313" key="8">
    <source>
        <dbReference type="Proteomes" id="UP001168540"/>
    </source>
</evidence>
<keyword evidence="3" id="KW-0805">Transcription regulation</keyword>
<dbReference type="SMART" id="SM00382">
    <property type="entry name" value="AAA"/>
    <property type="match status" value="1"/>
</dbReference>
<name>A0ABT7XMF3_9NEIS</name>
<keyword evidence="4" id="KW-0238">DNA-binding</keyword>
<keyword evidence="8" id="KW-1185">Reference proteome</keyword>
<dbReference type="InterPro" id="IPR025662">
    <property type="entry name" value="Sigma_54_int_dom_ATP-bd_1"/>
</dbReference>
<dbReference type="InterPro" id="IPR009057">
    <property type="entry name" value="Homeodomain-like_sf"/>
</dbReference>
<dbReference type="InterPro" id="IPR027417">
    <property type="entry name" value="P-loop_NTPase"/>
</dbReference>
<reference evidence="7" key="1">
    <citation type="submission" date="2023-06" db="EMBL/GenBank/DDBJ databases">
        <authorList>
            <person name="Zhang S."/>
        </authorList>
    </citation>
    <scope>NUCLEOTIDE SEQUENCE</scope>
    <source>
        <strain evidence="7">SG2303</strain>
    </source>
</reference>
<evidence type="ECO:0000256" key="5">
    <source>
        <dbReference type="ARBA" id="ARBA00023163"/>
    </source>
</evidence>
<protein>
    <submittedName>
        <fullName evidence="7">Sigma-54 dependent transcriptional regulator</fullName>
    </submittedName>
</protein>
<accession>A0ABT7XMF3</accession>
<dbReference type="CDD" id="cd00009">
    <property type="entry name" value="AAA"/>
    <property type="match status" value="1"/>
</dbReference>
<organism evidence="7 8">
    <name type="scientific">Crenobacter oryzisoli</name>
    <dbReference type="NCBI Taxonomy" id="3056844"/>
    <lineage>
        <taxon>Bacteria</taxon>
        <taxon>Pseudomonadati</taxon>
        <taxon>Pseudomonadota</taxon>
        <taxon>Betaproteobacteria</taxon>
        <taxon>Neisseriales</taxon>
        <taxon>Neisseriaceae</taxon>
        <taxon>Crenobacter</taxon>
    </lineage>
</organism>
<dbReference type="Pfam" id="PF00158">
    <property type="entry name" value="Sigma54_activat"/>
    <property type="match status" value="1"/>
</dbReference>
<comment type="caution">
    <text evidence="7">The sequence shown here is derived from an EMBL/GenBank/DDBJ whole genome shotgun (WGS) entry which is preliminary data.</text>
</comment>
<keyword evidence="2" id="KW-0067">ATP-binding</keyword>
<dbReference type="Proteomes" id="UP001168540">
    <property type="component" value="Unassembled WGS sequence"/>
</dbReference>
<dbReference type="InterPro" id="IPR002078">
    <property type="entry name" value="Sigma_54_int"/>
</dbReference>
<dbReference type="InterPro" id="IPR025943">
    <property type="entry name" value="Sigma_54_int_dom_ATP-bd_2"/>
</dbReference>
<evidence type="ECO:0000256" key="1">
    <source>
        <dbReference type="ARBA" id="ARBA00022741"/>
    </source>
</evidence>
<dbReference type="InterPro" id="IPR002197">
    <property type="entry name" value="HTH_Fis"/>
</dbReference>
<evidence type="ECO:0000256" key="3">
    <source>
        <dbReference type="ARBA" id="ARBA00023015"/>
    </source>
</evidence>
<dbReference type="SUPFAM" id="SSF46689">
    <property type="entry name" value="Homeodomain-like"/>
    <property type="match status" value="1"/>
</dbReference>
<dbReference type="SUPFAM" id="SSF52540">
    <property type="entry name" value="P-loop containing nucleoside triphosphate hydrolases"/>
    <property type="match status" value="1"/>
</dbReference>
<dbReference type="Pfam" id="PF25601">
    <property type="entry name" value="AAA_lid_14"/>
    <property type="match status" value="1"/>
</dbReference>
<dbReference type="InterPro" id="IPR025944">
    <property type="entry name" value="Sigma_54_int_dom_CS"/>
</dbReference>
<dbReference type="InterPro" id="IPR058031">
    <property type="entry name" value="AAA_lid_NorR"/>
</dbReference>
<dbReference type="PANTHER" id="PTHR32071">
    <property type="entry name" value="TRANSCRIPTIONAL REGULATORY PROTEIN"/>
    <property type="match status" value="1"/>
</dbReference>
<dbReference type="RefSeq" id="WP_289829539.1">
    <property type="nucleotide sequence ID" value="NZ_JAUEDK010000011.1"/>
</dbReference>
<dbReference type="Gene3D" id="1.10.10.60">
    <property type="entry name" value="Homeodomain-like"/>
    <property type="match status" value="1"/>
</dbReference>
<dbReference type="PROSITE" id="PS00675">
    <property type="entry name" value="SIGMA54_INTERACT_1"/>
    <property type="match status" value="1"/>
</dbReference>
<dbReference type="Gene3D" id="1.10.8.60">
    <property type="match status" value="1"/>
</dbReference>
<feature type="domain" description="Sigma-54 factor interaction" evidence="6">
    <location>
        <begin position="138"/>
        <end position="367"/>
    </location>
</feature>
<dbReference type="InterPro" id="IPR003593">
    <property type="entry name" value="AAA+_ATPase"/>
</dbReference>
<evidence type="ECO:0000256" key="4">
    <source>
        <dbReference type="ARBA" id="ARBA00023125"/>
    </source>
</evidence>
<evidence type="ECO:0000256" key="2">
    <source>
        <dbReference type="ARBA" id="ARBA00022840"/>
    </source>
</evidence>
<dbReference type="PROSITE" id="PS00676">
    <property type="entry name" value="SIGMA54_INTERACT_2"/>
    <property type="match status" value="1"/>
</dbReference>
<dbReference type="PRINTS" id="PR01590">
    <property type="entry name" value="HTHFIS"/>
</dbReference>
<gene>
    <name evidence="7" type="ORF">QU481_08585</name>
</gene>
<sequence>MFPKQIVVLGGENEPDFLETLRKEGWTVLPVRSATQLGALNRDTDSTACGLLLAGAQFEKQLPRFRSLLLSTDFEWVVLLEQQMLEISEVRQFVYECCYDYHHRPIDAKRLLVTLGRLRGKALLRHRQYDVEAPIGELIGEHPVMVQLRKNAQRIARSQANVLITGESGTGKELVARTIHRLSDRSHGVFQAVNCGALPGSLVQSELFGYEKGAFTGASERRLGRIESASGGTLFLDEIGDMALEAQVNLLRFLQEGTIERLGSPHPIGVNVRVVAATHVDLMGRVRQGGFREDLYYRLNVCTIHIPPLRERPSDIIPIAQHLIACHAENLGVPKRRLSSESVQALVNHAWPGNVRELTNRLSQGLVMSSGRFIKPKDMGLEAGVEPSIYPLDKERENAEREALRIALAINQGNRSKVARSLGVSRATLYRLLNKHQLLDLADATS</sequence>
<proteinExistence type="predicted"/>
<dbReference type="Pfam" id="PF20161">
    <property type="entry name" value="VpsR"/>
    <property type="match status" value="1"/>
</dbReference>
<evidence type="ECO:0000313" key="7">
    <source>
        <dbReference type="EMBL" id="MDN0074950.1"/>
    </source>
</evidence>
<dbReference type="PROSITE" id="PS00688">
    <property type="entry name" value="SIGMA54_INTERACT_3"/>
    <property type="match status" value="1"/>
</dbReference>
<keyword evidence="1" id="KW-0547">Nucleotide-binding</keyword>
<dbReference type="InterPro" id="IPR045343">
    <property type="entry name" value="VpsR"/>
</dbReference>
<dbReference type="PROSITE" id="PS50045">
    <property type="entry name" value="SIGMA54_INTERACT_4"/>
    <property type="match status" value="1"/>
</dbReference>
<dbReference type="Pfam" id="PF02954">
    <property type="entry name" value="HTH_8"/>
    <property type="match status" value="1"/>
</dbReference>
<dbReference type="Gene3D" id="3.40.50.300">
    <property type="entry name" value="P-loop containing nucleotide triphosphate hydrolases"/>
    <property type="match status" value="1"/>
</dbReference>
<keyword evidence="5" id="KW-0804">Transcription</keyword>